<proteinExistence type="predicted"/>
<dbReference type="WBParaSite" id="Gr19_v10_g8873.t1">
    <property type="protein sequence ID" value="Gr19_v10_g8873.t1"/>
    <property type="gene ID" value="Gr19_v10_g8873"/>
</dbReference>
<name>A0A914IDE5_GLORO</name>
<dbReference type="Proteomes" id="UP000887572">
    <property type="component" value="Unplaced"/>
</dbReference>
<evidence type="ECO:0000313" key="1">
    <source>
        <dbReference type="Proteomes" id="UP000887572"/>
    </source>
</evidence>
<reference evidence="2" key="1">
    <citation type="submission" date="2022-11" db="UniProtKB">
        <authorList>
            <consortium name="WormBaseParasite"/>
        </authorList>
    </citation>
    <scope>IDENTIFICATION</scope>
</reference>
<protein>
    <submittedName>
        <fullName evidence="2">Uncharacterized protein</fullName>
    </submittedName>
</protein>
<organism evidence="1 2">
    <name type="scientific">Globodera rostochiensis</name>
    <name type="common">Golden nematode worm</name>
    <name type="synonym">Heterodera rostochiensis</name>
    <dbReference type="NCBI Taxonomy" id="31243"/>
    <lineage>
        <taxon>Eukaryota</taxon>
        <taxon>Metazoa</taxon>
        <taxon>Ecdysozoa</taxon>
        <taxon>Nematoda</taxon>
        <taxon>Chromadorea</taxon>
        <taxon>Rhabditida</taxon>
        <taxon>Tylenchina</taxon>
        <taxon>Tylenchomorpha</taxon>
        <taxon>Tylenchoidea</taxon>
        <taxon>Heteroderidae</taxon>
        <taxon>Heteroderinae</taxon>
        <taxon>Globodera</taxon>
    </lineage>
</organism>
<sequence>MELLWKVEKRLTFKLKTDGHRQQNRQLLDFFDILPSVVQLSIRQRQMVFDLSAYRLGQIDQLAPRAKVCKCFHQQKEQQQTAVAA</sequence>
<accession>A0A914IDE5</accession>
<dbReference type="AlphaFoldDB" id="A0A914IDE5"/>
<evidence type="ECO:0000313" key="2">
    <source>
        <dbReference type="WBParaSite" id="Gr19_v10_g8873.t1"/>
    </source>
</evidence>
<keyword evidence="1" id="KW-1185">Reference proteome</keyword>